<sequence>LNLCDGILGHGLKVLVLLTTNEDVGRLHPAITRPGRCLSQVEFERLSQAEAQTWLGDGAAAPEQPMTLAELYAIREERQHRTDAAPAPLGGYL</sequence>
<reference evidence="1" key="1">
    <citation type="submission" date="2020-02" db="EMBL/GenBank/DDBJ databases">
        <authorList>
            <person name="Meier V. D."/>
        </authorList>
    </citation>
    <scope>NUCLEOTIDE SEQUENCE</scope>
    <source>
        <strain evidence="1">AVDCRST_MAG57</strain>
    </source>
</reference>
<accession>A0A6J4HES0</accession>
<gene>
    <name evidence="1" type="ORF">AVDCRST_MAG57-592</name>
</gene>
<protein>
    <submittedName>
        <fullName evidence="1">Putative ATPase</fullName>
    </submittedName>
</protein>
<evidence type="ECO:0000313" key="1">
    <source>
        <dbReference type="EMBL" id="CAA9221709.1"/>
    </source>
</evidence>
<dbReference type="EMBL" id="CADCTI010000057">
    <property type="protein sequence ID" value="CAA9221709.1"/>
    <property type="molecule type" value="Genomic_DNA"/>
</dbReference>
<dbReference type="AlphaFoldDB" id="A0A6J4HES0"/>
<feature type="non-terminal residue" evidence="1">
    <location>
        <position position="1"/>
    </location>
</feature>
<name>A0A6J4HES0_9ACTN</name>
<proteinExistence type="predicted"/>
<organism evidence="1">
    <name type="scientific">uncultured Blastococcus sp</name>
    <dbReference type="NCBI Taxonomy" id="217144"/>
    <lineage>
        <taxon>Bacteria</taxon>
        <taxon>Bacillati</taxon>
        <taxon>Actinomycetota</taxon>
        <taxon>Actinomycetes</taxon>
        <taxon>Geodermatophilales</taxon>
        <taxon>Geodermatophilaceae</taxon>
        <taxon>Blastococcus</taxon>
        <taxon>environmental samples</taxon>
    </lineage>
</organism>